<gene>
    <name evidence="3" type="ORF">SAMN02745196_00367</name>
</gene>
<dbReference type="AlphaFoldDB" id="A0A1M5SYK4"/>
<sequence>MKKNSKFLILGLLSIMLILSLAIPQNKSGAVSSKEELLSTSKEEFRKNTDDEIVLSFMGNIILKNKDLKSYDMEKLKSYFENINYFTKTSDVVSAQVEGKVVENIDGSDENLVIPQSFLQSMKDSNINYVQTANGVNIKESTTELFKMQEVLSFNNMKNLGSRYSLDEEPYIIEEVKGKKIGIVNFSNLIAKDGRFYMDNMEVSKQAASLVNTINYEALGEDTKKIKSIIKEMSTQCDFIISYVNFLDDKSNLTKERENTIIKTFNESGVDIIVGTGKSKISPIKKVKNEFNNNETIVIYSLGDIKMCDNEFNIENSSIMATISLNIKDENIKIKDINYVPLYVYRFGEKDSGEYKILPLSFISSGKNNYNVKSDDLLRLDDLKRDVIKVVENREEKVYLYKK</sequence>
<dbReference type="InterPro" id="IPR019079">
    <property type="entry name" value="Capsule_synth_CapA"/>
</dbReference>
<dbReference type="OrthoDB" id="9810906at2"/>
<protein>
    <submittedName>
        <fullName evidence="3">Capsule synthesis protein PGA_cap</fullName>
    </submittedName>
</protein>
<dbReference type="PANTHER" id="PTHR33393:SF12">
    <property type="entry name" value="CAPSULE BIOSYNTHESIS PROTEIN CAPA"/>
    <property type="match status" value="1"/>
</dbReference>
<evidence type="ECO:0000259" key="2">
    <source>
        <dbReference type="SMART" id="SM00854"/>
    </source>
</evidence>
<dbReference type="EMBL" id="FQXP01000003">
    <property type="protein sequence ID" value="SHH43564.1"/>
    <property type="molecule type" value="Genomic_DNA"/>
</dbReference>
<name>A0A1M5SYK4_9CLOT</name>
<keyword evidence="4" id="KW-1185">Reference proteome</keyword>
<dbReference type="InterPro" id="IPR029052">
    <property type="entry name" value="Metallo-depent_PP-like"/>
</dbReference>
<dbReference type="RefSeq" id="WP_072829489.1">
    <property type="nucleotide sequence ID" value="NZ_FQXP01000003.1"/>
</dbReference>
<dbReference type="Proteomes" id="UP000184526">
    <property type="component" value="Unassembled WGS sequence"/>
</dbReference>
<evidence type="ECO:0000313" key="3">
    <source>
        <dbReference type="EMBL" id="SHH43564.1"/>
    </source>
</evidence>
<dbReference type="Pfam" id="PF09587">
    <property type="entry name" value="PGA_cap"/>
    <property type="match status" value="1"/>
</dbReference>
<reference evidence="3 4" key="1">
    <citation type="submission" date="2016-11" db="EMBL/GenBank/DDBJ databases">
        <authorList>
            <person name="Jaros S."/>
            <person name="Januszkiewicz K."/>
            <person name="Wedrychowicz H."/>
        </authorList>
    </citation>
    <scope>NUCLEOTIDE SEQUENCE [LARGE SCALE GENOMIC DNA]</scope>
    <source>
        <strain evidence="3 4">DSM 3089</strain>
    </source>
</reference>
<dbReference type="SMART" id="SM00854">
    <property type="entry name" value="PGA_cap"/>
    <property type="match status" value="1"/>
</dbReference>
<proteinExistence type="inferred from homology"/>
<dbReference type="InterPro" id="IPR052169">
    <property type="entry name" value="CW_Biosynth-Accessory"/>
</dbReference>
<evidence type="ECO:0000313" key="4">
    <source>
        <dbReference type="Proteomes" id="UP000184526"/>
    </source>
</evidence>
<dbReference type="Gene3D" id="3.60.21.10">
    <property type="match status" value="1"/>
</dbReference>
<dbReference type="STRING" id="1121306.SAMN02745196_00367"/>
<organism evidence="3 4">
    <name type="scientific">Clostridium collagenovorans DSM 3089</name>
    <dbReference type="NCBI Taxonomy" id="1121306"/>
    <lineage>
        <taxon>Bacteria</taxon>
        <taxon>Bacillati</taxon>
        <taxon>Bacillota</taxon>
        <taxon>Clostridia</taxon>
        <taxon>Eubacteriales</taxon>
        <taxon>Clostridiaceae</taxon>
        <taxon>Clostridium</taxon>
    </lineage>
</organism>
<dbReference type="SUPFAM" id="SSF56300">
    <property type="entry name" value="Metallo-dependent phosphatases"/>
    <property type="match status" value="1"/>
</dbReference>
<evidence type="ECO:0000256" key="1">
    <source>
        <dbReference type="ARBA" id="ARBA00005662"/>
    </source>
</evidence>
<feature type="domain" description="Capsule synthesis protein CapA" evidence="2">
    <location>
        <begin position="54"/>
        <end position="311"/>
    </location>
</feature>
<dbReference type="PANTHER" id="PTHR33393">
    <property type="entry name" value="POLYGLUTAMINE SYNTHESIS ACCESSORY PROTEIN RV0574C-RELATED"/>
    <property type="match status" value="1"/>
</dbReference>
<comment type="similarity">
    <text evidence="1">Belongs to the CapA family.</text>
</comment>
<accession>A0A1M5SYK4</accession>